<accession>A0A9D1J040</accession>
<sequence length="285" mass="31114">MKTKSGYNYKIILASALFIVLTAVKLLFPAQTEGLRSRLREAVSRDADYSAVFEAIGERLSDGAGEAAALLFGQTERSAARPAVYEPVTIQQLRREAEYLLPESPAPSSEATEPEPTSEPEPTPSETPAAVAAFLEAQAEFADYGLPVNVSYEMPRLPFEYASPVSGYTSSGFGYRLHPLQNEVKFHYGTDFAVWSGTDVQAFADGTVALVGWDAGYGNYVIVEHENDWQSLYAHCSEILVYSGQSVSMGDVIAKSGATGEVTGPHLHFELRKDGTFYNPEFWLA</sequence>
<reference evidence="4" key="2">
    <citation type="journal article" date="2021" name="PeerJ">
        <title>Extensive microbial diversity within the chicken gut microbiome revealed by metagenomics and culture.</title>
        <authorList>
            <person name="Gilroy R."/>
            <person name="Ravi A."/>
            <person name="Getino M."/>
            <person name="Pursley I."/>
            <person name="Horton D.L."/>
            <person name="Alikhan N.F."/>
            <person name="Baker D."/>
            <person name="Gharbi K."/>
            <person name="Hall N."/>
            <person name="Watson M."/>
            <person name="Adriaenssens E.M."/>
            <person name="Foster-Nyarko E."/>
            <person name="Jarju S."/>
            <person name="Secka A."/>
            <person name="Antonio M."/>
            <person name="Oren A."/>
            <person name="Chaudhuri R.R."/>
            <person name="La Ragione R."/>
            <person name="Hildebrand F."/>
            <person name="Pallen M.J."/>
        </authorList>
    </citation>
    <scope>NUCLEOTIDE SEQUENCE</scope>
    <source>
        <strain evidence="4">ChiGjej3B3-7149</strain>
    </source>
</reference>
<evidence type="ECO:0000313" key="5">
    <source>
        <dbReference type="Proteomes" id="UP000824238"/>
    </source>
</evidence>
<feature type="region of interest" description="Disordered" evidence="2">
    <location>
        <begin position="103"/>
        <end position="127"/>
    </location>
</feature>
<evidence type="ECO:0000313" key="4">
    <source>
        <dbReference type="EMBL" id="HIR55765.1"/>
    </source>
</evidence>
<dbReference type="PANTHER" id="PTHR21666:SF289">
    <property type="entry name" value="L-ALA--D-GLU ENDOPEPTIDASE"/>
    <property type="match status" value="1"/>
</dbReference>
<proteinExistence type="predicted"/>
<dbReference type="InterPro" id="IPR050570">
    <property type="entry name" value="Cell_wall_metabolism_enzyme"/>
</dbReference>
<feature type="domain" description="M23ase beta-sheet core" evidence="3">
    <location>
        <begin position="185"/>
        <end position="280"/>
    </location>
</feature>
<reference evidence="4" key="1">
    <citation type="submission" date="2020-10" db="EMBL/GenBank/DDBJ databases">
        <authorList>
            <person name="Gilroy R."/>
        </authorList>
    </citation>
    <scope>NUCLEOTIDE SEQUENCE</scope>
    <source>
        <strain evidence="4">ChiGjej3B3-7149</strain>
    </source>
</reference>
<dbReference type="AlphaFoldDB" id="A0A9D1J040"/>
<keyword evidence="1" id="KW-0732">Signal</keyword>
<evidence type="ECO:0000256" key="2">
    <source>
        <dbReference type="SAM" id="MobiDB-lite"/>
    </source>
</evidence>
<protein>
    <submittedName>
        <fullName evidence="4">M23 family metallopeptidase</fullName>
    </submittedName>
</protein>
<comment type="caution">
    <text evidence="4">The sequence shown here is derived from an EMBL/GenBank/DDBJ whole genome shotgun (WGS) entry which is preliminary data.</text>
</comment>
<dbReference type="Gene3D" id="2.70.70.10">
    <property type="entry name" value="Glucose Permease (Domain IIA)"/>
    <property type="match status" value="1"/>
</dbReference>
<evidence type="ECO:0000259" key="3">
    <source>
        <dbReference type="Pfam" id="PF01551"/>
    </source>
</evidence>
<name>A0A9D1J040_9FIRM</name>
<dbReference type="Proteomes" id="UP000824238">
    <property type="component" value="Unassembled WGS sequence"/>
</dbReference>
<gene>
    <name evidence="4" type="ORF">IAD36_09255</name>
</gene>
<dbReference type="InterPro" id="IPR011055">
    <property type="entry name" value="Dup_hybrid_motif"/>
</dbReference>
<dbReference type="SUPFAM" id="SSF51261">
    <property type="entry name" value="Duplicated hybrid motif"/>
    <property type="match status" value="1"/>
</dbReference>
<dbReference type="PANTHER" id="PTHR21666">
    <property type="entry name" value="PEPTIDASE-RELATED"/>
    <property type="match status" value="1"/>
</dbReference>
<dbReference type="GO" id="GO:0004222">
    <property type="term" value="F:metalloendopeptidase activity"/>
    <property type="evidence" value="ECO:0007669"/>
    <property type="project" value="TreeGrafter"/>
</dbReference>
<dbReference type="CDD" id="cd12797">
    <property type="entry name" value="M23_peptidase"/>
    <property type="match status" value="1"/>
</dbReference>
<organism evidence="4 5">
    <name type="scientific">Candidatus Scatomorpha intestinigallinarum</name>
    <dbReference type="NCBI Taxonomy" id="2840923"/>
    <lineage>
        <taxon>Bacteria</taxon>
        <taxon>Bacillati</taxon>
        <taxon>Bacillota</taxon>
        <taxon>Clostridia</taxon>
        <taxon>Eubacteriales</taxon>
        <taxon>Candidatus Scatomorpha</taxon>
    </lineage>
</organism>
<dbReference type="InterPro" id="IPR016047">
    <property type="entry name" value="M23ase_b-sheet_dom"/>
</dbReference>
<dbReference type="EMBL" id="DVHH01000224">
    <property type="protein sequence ID" value="HIR55765.1"/>
    <property type="molecule type" value="Genomic_DNA"/>
</dbReference>
<dbReference type="Pfam" id="PF01551">
    <property type="entry name" value="Peptidase_M23"/>
    <property type="match status" value="1"/>
</dbReference>
<evidence type="ECO:0000256" key="1">
    <source>
        <dbReference type="ARBA" id="ARBA00022729"/>
    </source>
</evidence>